<evidence type="ECO:0000259" key="3">
    <source>
        <dbReference type="PROSITE" id="PS51186"/>
    </source>
</evidence>
<dbReference type="Pfam" id="PF13508">
    <property type="entry name" value="Acetyltransf_7"/>
    <property type="match status" value="1"/>
</dbReference>
<dbReference type="SUPFAM" id="SSF55729">
    <property type="entry name" value="Acyl-CoA N-acyltransferases (Nat)"/>
    <property type="match status" value="1"/>
</dbReference>
<dbReference type="AlphaFoldDB" id="A0A8J3CB97"/>
<dbReference type="PANTHER" id="PTHR43877">
    <property type="entry name" value="AMINOALKYLPHOSPHONATE N-ACETYLTRANSFERASE-RELATED-RELATED"/>
    <property type="match status" value="1"/>
</dbReference>
<evidence type="ECO:0000313" key="5">
    <source>
        <dbReference type="Proteomes" id="UP000637578"/>
    </source>
</evidence>
<dbReference type="PROSITE" id="PS51186">
    <property type="entry name" value="GNAT"/>
    <property type="match status" value="1"/>
</dbReference>
<dbReference type="InterPro" id="IPR016181">
    <property type="entry name" value="Acyl_CoA_acyltransferase"/>
</dbReference>
<feature type="domain" description="N-acetyltransferase" evidence="3">
    <location>
        <begin position="4"/>
        <end position="148"/>
    </location>
</feature>
<gene>
    <name evidence="4" type="ORF">GCM10012275_44290</name>
</gene>
<dbReference type="CDD" id="cd04301">
    <property type="entry name" value="NAT_SF"/>
    <property type="match status" value="1"/>
</dbReference>
<dbReference type="EMBL" id="BMMK01000023">
    <property type="protein sequence ID" value="GGM69018.1"/>
    <property type="molecule type" value="Genomic_DNA"/>
</dbReference>
<proteinExistence type="predicted"/>
<reference evidence="4" key="1">
    <citation type="journal article" date="2014" name="Int. J. Syst. Evol. Microbiol.">
        <title>Complete genome sequence of Corynebacterium casei LMG S-19264T (=DSM 44701T), isolated from a smear-ripened cheese.</title>
        <authorList>
            <consortium name="US DOE Joint Genome Institute (JGI-PGF)"/>
            <person name="Walter F."/>
            <person name="Albersmeier A."/>
            <person name="Kalinowski J."/>
            <person name="Ruckert C."/>
        </authorList>
    </citation>
    <scope>NUCLEOTIDE SEQUENCE</scope>
    <source>
        <strain evidence="4">CGMCC 4.5737</strain>
    </source>
</reference>
<dbReference type="Proteomes" id="UP000637578">
    <property type="component" value="Unassembled WGS sequence"/>
</dbReference>
<keyword evidence="5" id="KW-1185">Reference proteome</keyword>
<accession>A0A8J3CB97</accession>
<dbReference type="RefSeq" id="WP_189060323.1">
    <property type="nucleotide sequence ID" value="NZ_BMMK01000023.1"/>
</dbReference>
<keyword evidence="1" id="KW-0808">Transferase</keyword>
<protein>
    <submittedName>
        <fullName evidence="4">N-acetyltransferase</fullName>
    </submittedName>
</protein>
<keyword evidence="2" id="KW-0012">Acyltransferase</keyword>
<evidence type="ECO:0000256" key="1">
    <source>
        <dbReference type="ARBA" id="ARBA00022679"/>
    </source>
</evidence>
<name>A0A8J3CB97_9PSEU</name>
<dbReference type="GO" id="GO:0016747">
    <property type="term" value="F:acyltransferase activity, transferring groups other than amino-acyl groups"/>
    <property type="evidence" value="ECO:0007669"/>
    <property type="project" value="InterPro"/>
</dbReference>
<dbReference type="InterPro" id="IPR000182">
    <property type="entry name" value="GNAT_dom"/>
</dbReference>
<organism evidence="4 5">
    <name type="scientific">Longimycelium tulufanense</name>
    <dbReference type="NCBI Taxonomy" id="907463"/>
    <lineage>
        <taxon>Bacteria</taxon>
        <taxon>Bacillati</taxon>
        <taxon>Actinomycetota</taxon>
        <taxon>Actinomycetes</taxon>
        <taxon>Pseudonocardiales</taxon>
        <taxon>Pseudonocardiaceae</taxon>
        <taxon>Longimycelium</taxon>
    </lineage>
</organism>
<comment type="caution">
    <text evidence="4">The sequence shown here is derived from an EMBL/GenBank/DDBJ whole genome shotgun (WGS) entry which is preliminary data.</text>
</comment>
<dbReference type="Gene3D" id="3.40.630.30">
    <property type="match status" value="1"/>
</dbReference>
<dbReference type="InterPro" id="IPR050832">
    <property type="entry name" value="Bact_Acetyltransf"/>
</dbReference>
<evidence type="ECO:0000313" key="4">
    <source>
        <dbReference type="EMBL" id="GGM69018.1"/>
    </source>
</evidence>
<evidence type="ECO:0000256" key="2">
    <source>
        <dbReference type="ARBA" id="ARBA00023315"/>
    </source>
</evidence>
<reference evidence="4" key="2">
    <citation type="submission" date="2020-09" db="EMBL/GenBank/DDBJ databases">
        <authorList>
            <person name="Sun Q."/>
            <person name="Zhou Y."/>
        </authorList>
    </citation>
    <scope>NUCLEOTIDE SEQUENCE</scope>
    <source>
        <strain evidence="4">CGMCC 4.5737</strain>
    </source>
</reference>
<sequence length="148" mass="16479">MPPFAIRSAIPADVPPITQVVLRVRGEASPALPRLRTVDEATQWVEETLASHEVHVAEVEGAVVGFSALKGSEVKHLYVHPCARGRGVGSALVEHAKQGHDRLDVHTFRRSERAREFCYRHGFRLVELGDGSHHATVEPDARYFWTAR</sequence>